<proteinExistence type="predicted"/>
<name>A0AAD8NLG5_TARER</name>
<evidence type="ECO:0000313" key="2">
    <source>
        <dbReference type="EMBL" id="KAK1413147.1"/>
    </source>
</evidence>
<keyword evidence="1" id="KW-0472">Membrane</keyword>
<dbReference type="AlphaFoldDB" id="A0AAD8NLG5"/>
<evidence type="ECO:0000313" key="3">
    <source>
        <dbReference type="Proteomes" id="UP001229421"/>
    </source>
</evidence>
<dbReference type="EMBL" id="JAUHHV010000009">
    <property type="protein sequence ID" value="KAK1413147.1"/>
    <property type="molecule type" value="Genomic_DNA"/>
</dbReference>
<feature type="transmembrane region" description="Helical" evidence="1">
    <location>
        <begin position="67"/>
        <end position="86"/>
    </location>
</feature>
<keyword evidence="1" id="KW-0812">Transmembrane</keyword>
<keyword evidence="3" id="KW-1185">Reference proteome</keyword>
<keyword evidence="1" id="KW-1133">Transmembrane helix</keyword>
<protein>
    <submittedName>
        <fullName evidence="2">Uncharacterized protein</fullName>
    </submittedName>
</protein>
<reference evidence="2" key="1">
    <citation type="journal article" date="2023" name="bioRxiv">
        <title>Improved chromosome-level genome assembly for marigold (Tagetes erecta).</title>
        <authorList>
            <person name="Jiang F."/>
            <person name="Yuan L."/>
            <person name="Wang S."/>
            <person name="Wang H."/>
            <person name="Xu D."/>
            <person name="Wang A."/>
            <person name="Fan W."/>
        </authorList>
    </citation>
    <scope>NUCLEOTIDE SEQUENCE</scope>
    <source>
        <strain evidence="2">WSJ</strain>
        <tissue evidence="2">Leaf</tissue>
    </source>
</reference>
<sequence length="87" mass="9846">MVGYRKFSPKAFVKVISLKKYSPPIVVPIVVVLRSIATDKAERERCGQLVAWLRAVHHVLVVHANQWFLGLVVGLLVLRIVVFLPFL</sequence>
<organism evidence="2 3">
    <name type="scientific">Tagetes erecta</name>
    <name type="common">African marigold</name>
    <dbReference type="NCBI Taxonomy" id="13708"/>
    <lineage>
        <taxon>Eukaryota</taxon>
        <taxon>Viridiplantae</taxon>
        <taxon>Streptophyta</taxon>
        <taxon>Embryophyta</taxon>
        <taxon>Tracheophyta</taxon>
        <taxon>Spermatophyta</taxon>
        <taxon>Magnoliopsida</taxon>
        <taxon>eudicotyledons</taxon>
        <taxon>Gunneridae</taxon>
        <taxon>Pentapetalae</taxon>
        <taxon>asterids</taxon>
        <taxon>campanulids</taxon>
        <taxon>Asterales</taxon>
        <taxon>Asteraceae</taxon>
        <taxon>Asteroideae</taxon>
        <taxon>Heliantheae alliance</taxon>
        <taxon>Tageteae</taxon>
        <taxon>Tagetes</taxon>
    </lineage>
</organism>
<evidence type="ECO:0000256" key="1">
    <source>
        <dbReference type="SAM" id="Phobius"/>
    </source>
</evidence>
<comment type="caution">
    <text evidence="2">The sequence shown here is derived from an EMBL/GenBank/DDBJ whole genome shotgun (WGS) entry which is preliminary data.</text>
</comment>
<dbReference type="Proteomes" id="UP001229421">
    <property type="component" value="Unassembled WGS sequence"/>
</dbReference>
<gene>
    <name evidence="2" type="ORF">QVD17_34915</name>
</gene>
<accession>A0AAD8NLG5</accession>